<proteinExistence type="predicted"/>
<keyword evidence="2" id="KW-0282">Flagellum</keyword>
<name>A0A291B743_9GAMM</name>
<keyword evidence="2" id="KW-0969">Cilium</keyword>
<dbReference type="PIRSF" id="PIRSF028688">
    <property type="entry name" value="UCP_imp_028688"/>
    <property type="match status" value="1"/>
</dbReference>
<evidence type="ECO:0000313" key="3">
    <source>
        <dbReference type="Proteomes" id="UP000218160"/>
    </source>
</evidence>
<evidence type="ECO:0000259" key="1">
    <source>
        <dbReference type="Pfam" id="PF17680"/>
    </source>
</evidence>
<feature type="domain" description="FlgO" evidence="1">
    <location>
        <begin position="92"/>
        <end position="218"/>
    </location>
</feature>
<dbReference type="InterPro" id="IPR041215">
    <property type="entry name" value="FlgO_dom"/>
</dbReference>
<reference evidence="3" key="1">
    <citation type="submission" date="2017-04" db="EMBL/GenBank/DDBJ databases">
        <title>Genome evolution of the luminous symbionts of deep sea anglerfish.</title>
        <authorList>
            <person name="Hendry T.A."/>
        </authorList>
    </citation>
    <scope>NUCLEOTIDE SEQUENCE [LARGE SCALE GENOMIC DNA]</scope>
</reference>
<dbReference type="InterPro" id="IPR014549">
    <property type="entry name" value="FlgO"/>
</dbReference>
<dbReference type="EMBL" id="CP020660">
    <property type="protein sequence ID" value="ATF08820.1"/>
    <property type="molecule type" value="Genomic_DNA"/>
</dbReference>
<accession>A0A291B743</accession>
<dbReference type="Pfam" id="PF17680">
    <property type="entry name" value="FlgO"/>
    <property type="match status" value="1"/>
</dbReference>
<sequence>MHGLTALMQIIFPKNSVITGCDALTKFCKKLSDVKRVRSQTTMKKWIVIMLSFATVSCAYNPIYNGKESYSGSPFLLQQTPRHTLDYFLDGLTTELLKTNNYLTAKMPMAVVSFVDVEEMDETNWLGNSVTEGMIYQMQRRGFTIIDFKTIGAIRVTPEGDFTLSRNWKELNPEQQIDYVLAGTMLRQGGGVLVNARIVGIRSRVIVASAQGFLPADRIGRDIDTLRKIRIEDGVIIRNDKRQHAADTIILKP</sequence>
<dbReference type="Proteomes" id="UP000218160">
    <property type="component" value="Chromosome 1"/>
</dbReference>
<evidence type="ECO:0000313" key="2">
    <source>
        <dbReference type="EMBL" id="ATF08820.1"/>
    </source>
</evidence>
<dbReference type="AlphaFoldDB" id="A0A291B743"/>
<keyword evidence="2" id="KW-0966">Cell projection</keyword>
<dbReference type="KEGG" id="elux:BTN50_0283"/>
<protein>
    <submittedName>
        <fullName evidence="2">Flagellar protein FlgO</fullName>
    </submittedName>
</protein>
<organism evidence="2 3">
    <name type="scientific">Candidatus Enterovibrio altilux</name>
    <dbReference type="NCBI Taxonomy" id="1927128"/>
    <lineage>
        <taxon>Bacteria</taxon>
        <taxon>Pseudomonadati</taxon>
        <taxon>Pseudomonadota</taxon>
        <taxon>Gammaproteobacteria</taxon>
        <taxon>Vibrionales</taxon>
        <taxon>Vibrionaceae</taxon>
        <taxon>Enterovibrio</taxon>
    </lineage>
</organism>
<gene>
    <name evidence="2" type="ORF">BTN50_0283</name>
</gene>
<keyword evidence="3" id="KW-1185">Reference proteome</keyword>